<name>A0ABY6LYY5_9FLAO</name>
<dbReference type="Pfam" id="PF14322">
    <property type="entry name" value="SusD-like_3"/>
    <property type="match status" value="1"/>
</dbReference>
<evidence type="ECO:0000256" key="2">
    <source>
        <dbReference type="ARBA" id="ARBA00006275"/>
    </source>
</evidence>
<feature type="domain" description="SusD-like N-terminal" evidence="8">
    <location>
        <begin position="26"/>
        <end position="245"/>
    </location>
</feature>
<reference evidence="9" key="1">
    <citation type="submission" date="2021-08" db="EMBL/GenBank/DDBJ databases">
        <title>Flavobacterium sp. strain CC-SYL302.</title>
        <authorList>
            <person name="Lin S.-Y."/>
            <person name="Lee T.-H."/>
            <person name="Young C.-C."/>
        </authorList>
    </citation>
    <scope>NUCLEOTIDE SEQUENCE</scope>
    <source>
        <strain evidence="9">CC-SYL302</strain>
    </source>
</reference>
<evidence type="ECO:0000256" key="5">
    <source>
        <dbReference type="ARBA" id="ARBA00023237"/>
    </source>
</evidence>
<evidence type="ECO:0000256" key="4">
    <source>
        <dbReference type="ARBA" id="ARBA00023136"/>
    </source>
</evidence>
<evidence type="ECO:0000256" key="1">
    <source>
        <dbReference type="ARBA" id="ARBA00004442"/>
    </source>
</evidence>
<feature type="chain" id="PRO_5046919367" evidence="6">
    <location>
        <begin position="25"/>
        <end position="504"/>
    </location>
</feature>
<protein>
    <submittedName>
        <fullName evidence="9">RagB/SusD family nutrient uptake outer membrane protein</fullName>
    </submittedName>
</protein>
<comment type="similarity">
    <text evidence="2">Belongs to the SusD family.</text>
</comment>
<feature type="domain" description="RagB/SusD" evidence="7">
    <location>
        <begin position="362"/>
        <end position="502"/>
    </location>
</feature>
<accession>A0ABY6LYY5</accession>
<dbReference type="EMBL" id="CP081495">
    <property type="protein sequence ID" value="UYW01535.1"/>
    <property type="molecule type" value="Genomic_DNA"/>
</dbReference>
<dbReference type="Pfam" id="PF07980">
    <property type="entry name" value="SusD_RagB"/>
    <property type="match status" value="1"/>
</dbReference>
<evidence type="ECO:0000256" key="3">
    <source>
        <dbReference type="ARBA" id="ARBA00022729"/>
    </source>
</evidence>
<keyword evidence="5" id="KW-0998">Cell outer membrane</keyword>
<evidence type="ECO:0000259" key="7">
    <source>
        <dbReference type="Pfam" id="PF07980"/>
    </source>
</evidence>
<dbReference type="InterPro" id="IPR012944">
    <property type="entry name" value="SusD_RagB_dom"/>
</dbReference>
<keyword evidence="4" id="KW-0472">Membrane</keyword>
<evidence type="ECO:0000256" key="6">
    <source>
        <dbReference type="SAM" id="SignalP"/>
    </source>
</evidence>
<dbReference type="PROSITE" id="PS51257">
    <property type="entry name" value="PROKAR_LIPOPROTEIN"/>
    <property type="match status" value="1"/>
</dbReference>
<gene>
    <name evidence="9" type="ORF">K5I29_00955</name>
</gene>
<feature type="signal peptide" evidence="6">
    <location>
        <begin position="1"/>
        <end position="24"/>
    </location>
</feature>
<dbReference type="SUPFAM" id="SSF48452">
    <property type="entry name" value="TPR-like"/>
    <property type="match status" value="1"/>
</dbReference>
<evidence type="ECO:0000313" key="9">
    <source>
        <dbReference type="EMBL" id="UYW01535.1"/>
    </source>
</evidence>
<proteinExistence type="inferred from homology"/>
<comment type="subcellular location">
    <subcellularLocation>
        <location evidence="1">Cell outer membrane</location>
    </subcellularLocation>
</comment>
<sequence>MRLKNLFYIGSLSAAMLLTTTACSDDYLDISPTDAIAEETVFTSPANLMAAINGMHRNMYVRQNESQGNNGYTAQMIIYDVMGEDLIFPTQGNGWFVSELRWLHTNNENSTATSYIWNFWYRMIKNANNLIVKGSQVATANTEEENMKKSAIAQAYAYRAFGLFQLVQTYGKTYNPATSSTDLGVVIRLDPDDNSAKARATVQEVYDQINADLAEAQTIMSGVKVANKSHISENAIKGIQARVALVQKNYPLAAQKANEARQGLTLMNNEEYVAGFNNYNNPEWMWGIHIVADQTDYFGNFMAYFSRNYSSSQIRSCPKVMNVNLYNALPAGDVRKVVVDPTGKHTDLGLGSTFTKVEYSSQKFLAESQSVSLGDVPFMRAAEMYLIEAEALYHSDEAASKAVLQELVSNRTNNTYTIASTGADYYNEILLQRRAELWGEGFRFLDLKRLNQTLDRSTTNVPNIVPTVLSGGVTTAAPSDARWQWLIPIQEMNSNPLMVQNEFN</sequence>
<keyword evidence="10" id="KW-1185">Reference proteome</keyword>
<organism evidence="9 10">
    <name type="scientific">Flavobacterium agricola</name>
    <dbReference type="NCBI Taxonomy" id="2870839"/>
    <lineage>
        <taxon>Bacteria</taxon>
        <taxon>Pseudomonadati</taxon>
        <taxon>Bacteroidota</taxon>
        <taxon>Flavobacteriia</taxon>
        <taxon>Flavobacteriales</taxon>
        <taxon>Flavobacteriaceae</taxon>
        <taxon>Flavobacterium</taxon>
    </lineage>
</organism>
<dbReference type="RefSeq" id="WP_264434009.1">
    <property type="nucleotide sequence ID" value="NZ_CP081495.1"/>
</dbReference>
<dbReference type="InterPro" id="IPR011990">
    <property type="entry name" value="TPR-like_helical_dom_sf"/>
</dbReference>
<keyword evidence="3 6" id="KW-0732">Signal</keyword>
<dbReference type="Gene3D" id="1.25.40.390">
    <property type="match status" value="1"/>
</dbReference>
<dbReference type="Proteomes" id="UP001163328">
    <property type="component" value="Chromosome"/>
</dbReference>
<dbReference type="InterPro" id="IPR033985">
    <property type="entry name" value="SusD-like_N"/>
</dbReference>
<evidence type="ECO:0000313" key="10">
    <source>
        <dbReference type="Proteomes" id="UP001163328"/>
    </source>
</evidence>
<evidence type="ECO:0000259" key="8">
    <source>
        <dbReference type="Pfam" id="PF14322"/>
    </source>
</evidence>